<feature type="coiled-coil region" evidence="5">
    <location>
        <begin position="75"/>
        <end position="116"/>
    </location>
</feature>
<evidence type="ECO:0000256" key="1">
    <source>
        <dbReference type="ARBA" id="ARBA00003416"/>
    </source>
</evidence>
<dbReference type="Pfam" id="PF02646">
    <property type="entry name" value="RmuC"/>
    <property type="match status" value="1"/>
</dbReference>
<feature type="compositionally biased region" description="Polar residues" evidence="6">
    <location>
        <begin position="464"/>
        <end position="474"/>
    </location>
</feature>
<dbReference type="InterPro" id="IPR003798">
    <property type="entry name" value="DNA_recombination_RmuC"/>
</dbReference>
<evidence type="ECO:0000256" key="2">
    <source>
        <dbReference type="ARBA" id="ARBA00009840"/>
    </source>
</evidence>
<dbReference type="RefSeq" id="WP_178257185.1">
    <property type="nucleotide sequence ID" value="NZ_JACSPQ010000001.1"/>
</dbReference>
<feature type="region of interest" description="Disordered" evidence="6">
    <location>
        <begin position="449"/>
        <end position="474"/>
    </location>
</feature>
<dbReference type="PANTHER" id="PTHR30563">
    <property type="entry name" value="DNA RECOMBINATION PROTEIN RMUC"/>
    <property type="match status" value="1"/>
</dbReference>
<dbReference type="EMBL" id="JACSPQ010000001">
    <property type="protein sequence ID" value="MBD8001488.1"/>
    <property type="molecule type" value="Genomic_DNA"/>
</dbReference>
<evidence type="ECO:0000256" key="3">
    <source>
        <dbReference type="ARBA" id="ARBA00023054"/>
    </source>
</evidence>
<evidence type="ECO:0000313" key="8">
    <source>
        <dbReference type="EMBL" id="MBD8001488.1"/>
    </source>
</evidence>
<comment type="function">
    <text evidence="1">Involved in DNA recombination.</text>
</comment>
<evidence type="ECO:0000256" key="4">
    <source>
        <dbReference type="ARBA" id="ARBA00023172"/>
    </source>
</evidence>
<name>A0ABR8V9P4_9BACT</name>
<dbReference type="PANTHER" id="PTHR30563:SF0">
    <property type="entry name" value="DNA RECOMBINATION PROTEIN RMUC"/>
    <property type="match status" value="1"/>
</dbReference>
<evidence type="ECO:0000256" key="5">
    <source>
        <dbReference type="SAM" id="Coils"/>
    </source>
</evidence>
<keyword evidence="7" id="KW-0812">Transmembrane</keyword>
<dbReference type="Proteomes" id="UP000616346">
    <property type="component" value="Unassembled WGS sequence"/>
</dbReference>
<keyword evidence="7" id="KW-0472">Membrane</keyword>
<sequence>MEFIYLVIGIAVGFGLGYLMVSRKIGVLHTRLQMQEAHADEMVKAEQRQASVAVEQQKQETALFRKQAEETSRLLMEARQTLSAVQVEKRGLEEKLENQKREMEELHKQFSMEFENIANKIFQQKTESFNKLSSESLMNLLKPFGENLNEFKHQVAEVYDKESKQRFSLEDRIKELVLLNKQISDDANNLTRALKGEAKTQGNWGEMILESILQNSGLREGEEYFRQEFLTDEHGEVTRNEEGKRMQPDVLVVYPDNRQVIIDSKVSLTAYANYVASTDKTEQEQYLKAHLNSIRTHVDELSRKDYSKYNLASLDFVMMFIPNEPAYVLALQTEPNLWNYAYQKKVVLMSPTNLIAALRLALDLWKREYQVKNIQDIVKRGTALYEKLVGFTETFEKVGDTLKNASAAYENALGQLSTGRGNVIRQAEMLKKLGITSKKKFSPRIQNKLDEADDAGEAGEDTNKIGTDSAELTV</sequence>
<reference evidence="8 9" key="1">
    <citation type="submission" date="2020-08" db="EMBL/GenBank/DDBJ databases">
        <title>A Genomic Blueprint of the Chicken Gut Microbiome.</title>
        <authorList>
            <person name="Gilroy R."/>
            <person name="Ravi A."/>
            <person name="Getino M."/>
            <person name="Pursley I."/>
            <person name="Horton D.L."/>
            <person name="Alikhan N.-F."/>
            <person name="Baker D."/>
            <person name="Gharbi K."/>
            <person name="Hall N."/>
            <person name="Watson M."/>
            <person name="Adriaenssens E.M."/>
            <person name="Foster-Nyarko E."/>
            <person name="Jarju S."/>
            <person name="Secka A."/>
            <person name="Antonio M."/>
            <person name="Oren A."/>
            <person name="Chaudhuri R."/>
            <person name="La Ragione R.M."/>
            <person name="Hildebrand F."/>
            <person name="Pallen M.J."/>
        </authorList>
    </citation>
    <scope>NUCLEOTIDE SEQUENCE [LARGE SCALE GENOMIC DNA]</scope>
    <source>
        <strain evidence="8 9">Sa1YUN3</strain>
    </source>
</reference>
<keyword evidence="3 5" id="KW-0175">Coiled coil</keyword>
<gene>
    <name evidence="8" type="primary">rmuC</name>
    <name evidence="8" type="ORF">H9626_04550</name>
</gene>
<feature type="compositionally biased region" description="Acidic residues" evidence="6">
    <location>
        <begin position="451"/>
        <end position="460"/>
    </location>
</feature>
<evidence type="ECO:0000313" key="9">
    <source>
        <dbReference type="Proteomes" id="UP000616346"/>
    </source>
</evidence>
<feature type="transmembrane region" description="Helical" evidence="7">
    <location>
        <begin position="6"/>
        <end position="25"/>
    </location>
</feature>
<keyword evidence="9" id="KW-1185">Reference proteome</keyword>
<comment type="caution">
    <text evidence="8">The sequence shown here is derived from an EMBL/GenBank/DDBJ whole genome shotgun (WGS) entry which is preliminary data.</text>
</comment>
<accession>A0ABR8V9P4</accession>
<protein>
    <submittedName>
        <fullName evidence="8">DNA recombination protein RmuC</fullName>
    </submittedName>
</protein>
<comment type="similarity">
    <text evidence="2">Belongs to the RmuC family.</text>
</comment>
<keyword evidence="7" id="KW-1133">Transmembrane helix</keyword>
<keyword evidence="4" id="KW-0233">DNA recombination</keyword>
<evidence type="ECO:0000256" key="7">
    <source>
        <dbReference type="SAM" id="Phobius"/>
    </source>
</evidence>
<organism evidence="8 9">
    <name type="scientific">Phocaeicola faecium</name>
    <dbReference type="NCBI Taxonomy" id="2762213"/>
    <lineage>
        <taxon>Bacteria</taxon>
        <taxon>Pseudomonadati</taxon>
        <taxon>Bacteroidota</taxon>
        <taxon>Bacteroidia</taxon>
        <taxon>Bacteroidales</taxon>
        <taxon>Bacteroidaceae</taxon>
        <taxon>Phocaeicola</taxon>
    </lineage>
</organism>
<proteinExistence type="inferred from homology"/>
<evidence type="ECO:0000256" key="6">
    <source>
        <dbReference type="SAM" id="MobiDB-lite"/>
    </source>
</evidence>